<dbReference type="Gene3D" id="3.30.930.10">
    <property type="entry name" value="Bira Bifunctional Protein, Domain 2"/>
    <property type="match status" value="1"/>
</dbReference>
<dbReference type="GO" id="GO:0005739">
    <property type="term" value="C:mitochondrion"/>
    <property type="evidence" value="ECO:0007669"/>
    <property type="project" value="TreeGrafter"/>
</dbReference>
<dbReference type="OMA" id="YQAIDIR"/>
<evidence type="ECO:0000313" key="2">
    <source>
        <dbReference type="EMBL" id="ALC39543.1"/>
    </source>
</evidence>
<dbReference type="InterPro" id="IPR027031">
    <property type="entry name" value="Gly-tRNA_synthase/POLG2"/>
</dbReference>
<feature type="non-terminal residue" evidence="2">
    <location>
        <position position="1"/>
    </location>
</feature>
<keyword evidence="3" id="KW-1185">Reference proteome</keyword>
<dbReference type="PANTHER" id="PTHR10745">
    <property type="entry name" value="GLYCYL-TRNA SYNTHETASE/DNA POLYMERASE SUBUNIT GAMMA-2"/>
    <property type="match status" value="1"/>
</dbReference>
<dbReference type="SUPFAM" id="SSF52954">
    <property type="entry name" value="Class II aaRS ABD-related"/>
    <property type="match status" value="1"/>
</dbReference>
<name>A0A0M3QTU9_DROBS</name>
<dbReference type="InterPro" id="IPR045864">
    <property type="entry name" value="aa-tRNA-synth_II/BPL/LPL"/>
</dbReference>
<evidence type="ECO:0000259" key="1">
    <source>
        <dbReference type="Pfam" id="PF03129"/>
    </source>
</evidence>
<sequence>SSRLARCFKSLEAADFLRHLDQKATPDIQLLTNGQAYAEQLQQQWLNLRPLSANLGQLTYNDVTAQHRFSFVQAPQFKKQLQQLHQLYPQKFKCPTLLKHQRSLNYNSQSNSIFKHSLPVTQLITDYFVEAQRGLEHFYNVQRESKIWWMRYSSNPSRYSIVPYITEQQEGCQAIDIKANFGHEAGVTVEQLSLVCPPATADLSLPDARSGQMQQPAIIRSIIELEPASCTLLLDGCDHNREASSLLLSRAMAPYQCGVAARQYDNQNSADLHDLCAHVVDVLQRAKIRLHQSYTITQDEEQLLQQLQQFDGLGVPYTLLLDETEALSTGLLQLRSRDTQLAETVHISDLPNYLLNIFRN</sequence>
<dbReference type="PANTHER" id="PTHR10745:SF8">
    <property type="entry name" value="DNA POLYMERASE SUBUNIT GAMMA-2, MITOCHONDRIAL"/>
    <property type="match status" value="1"/>
</dbReference>
<dbReference type="EMBL" id="CP012523">
    <property type="protein sequence ID" value="ALC39543.1"/>
    <property type="molecule type" value="Genomic_DNA"/>
</dbReference>
<organism evidence="2 3">
    <name type="scientific">Drosophila busckii</name>
    <name type="common">Fruit fly</name>
    <dbReference type="NCBI Taxonomy" id="30019"/>
    <lineage>
        <taxon>Eukaryota</taxon>
        <taxon>Metazoa</taxon>
        <taxon>Ecdysozoa</taxon>
        <taxon>Arthropoda</taxon>
        <taxon>Hexapoda</taxon>
        <taxon>Insecta</taxon>
        <taxon>Pterygota</taxon>
        <taxon>Neoptera</taxon>
        <taxon>Endopterygota</taxon>
        <taxon>Diptera</taxon>
        <taxon>Brachycera</taxon>
        <taxon>Muscomorpha</taxon>
        <taxon>Ephydroidea</taxon>
        <taxon>Drosophilidae</taxon>
        <taxon>Drosophila</taxon>
    </lineage>
</organism>
<dbReference type="InterPro" id="IPR004154">
    <property type="entry name" value="Anticodon-bd"/>
</dbReference>
<protein>
    <submittedName>
        <fullName evidence="2">DNApol-gamma35</fullName>
    </submittedName>
</protein>
<dbReference type="InterPro" id="IPR036621">
    <property type="entry name" value="Anticodon-bd_dom_sf"/>
</dbReference>
<dbReference type="AlphaFoldDB" id="A0A0M3QTU9"/>
<accession>A0A0M3QTU9</accession>
<dbReference type="OrthoDB" id="5394539at2759"/>
<dbReference type="Gene3D" id="3.40.50.800">
    <property type="entry name" value="Anticodon-binding domain"/>
    <property type="match status" value="1"/>
</dbReference>
<evidence type="ECO:0000313" key="3">
    <source>
        <dbReference type="Proteomes" id="UP000494163"/>
    </source>
</evidence>
<dbReference type="STRING" id="30019.A0A0M3QTU9"/>
<gene>
    <name evidence="2" type="ORF">Dbus_chr2Lg1628</name>
</gene>
<reference evidence="2 3" key="1">
    <citation type="submission" date="2015-08" db="EMBL/GenBank/DDBJ databases">
        <title>Ancestral chromatin configuration constrains chromatin evolution on differentiating sex chromosomes in Drosophila.</title>
        <authorList>
            <person name="Zhou Q."/>
            <person name="Bachtrog D."/>
        </authorList>
    </citation>
    <scope>NUCLEOTIDE SEQUENCE [LARGE SCALE GENOMIC DNA]</scope>
    <source>
        <tissue evidence="2">Whole larvae</tissue>
    </source>
</reference>
<feature type="domain" description="Anticodon-binding" evidence="1">
    <location>
        <begin position="269"/>
        <end position="356"/>
    </location>
</feature>
<dbReference type="GO" id="GO:0006264">
    <property type="term" value="P:mitochondrial DNA replication"/>
    <property type="evidence" value="ECO:0007669"/>
    <property type="project" value="TreeGrafter"/>
</dbReference>
<feature type="non-terminal residue" evidence="2">
    <location>
        <position position="360"/>
    </location>
</feature>
<dbReference type="Proteomes" id="UP000494163">
    <property type="component" value="Chromosome 2L"/>
</dbReference>
<proteinExistence type="predicted"/>
<dbReference type="Pfam" id="PF03129">
    <property type="entry name" value="HGTP_anticodon"/>
    <property type="match status" value="1"/>
</dbReference>